<organism evidence="21 22">
    <name type="scientific">Legionella londiniensis</name>
    <dbReference type="NCBI Taxonomy" id="45068"/>
    <lineage>
        <taxon>Bacteria</taxon>
        <taxon>Pseudomonadati</taxon>
        <taxon>Pseudomonadota</taxon>
        <taxon>Gammaproteobacteria</taxon>
        <taxon>Legionellales</taxon>
        <taxon>Legionellaceae</taxon>
        <taxon>Legionella</taxon>
    </lineage>
</organism>
<feature type="binding site" evidence="18">
    <location>
        <begin position="173"/>
        <end position="176"/>
    </location>
    <ligand>
        <name>NAD(+)</name>
        <dbReference type="ChEBI" id="CHEBI:57540"/>
    </ligand>
</feature>
<comment type="pathway">
    <text evidence="5 18">Metabolic intermediate biosynthesis; chorismate biosynthesis; chorismate from D-erythrose 4-phosphate and phosphoenolpyruvate: step 2/7.</text>
</comment>
<feature type="binding site" evidence="18">
    <location>
        <begin position="75"/>
        <end position="80"/>
    </location>
    <ligand>
        <name>NAD(+)</name>
        <dbReference type="ChEBI" id="CHEBI:57540"/>
    </ligand>
</feature>
<gene>
    <name evidence="18 21" type="primary">aroB</name>
    <name evidence="21" type="ORF">Llon_0639</name>
</gene>
<dbReference type="PATRIC" id="fig|45068.5.peg.685"/>
<keyword evidence="17 18" id="KW-0170">Cobalt</keyword>
<evidence type="ECO:0000256" key="11">
    <source>
        <dbReference type="ARBA" id="ARBA00022723"/>
    </source>
</evidence>
<dbReference type="Pfam" id="PF01761">
    <property type="entry name" value="DHQ_synthase"/>
    <property type="match status" value="1"/>
</dbReference>
<dbReference type="InterPro" id="IPR030963">
    <property type="entry name" value="DHQ_synth_fam"/>
</dbReference>
<keyword evidence="10 18" id="KW-0028">Amino-acid biosynthesis</keyword>
<accession>A0A0W0VQR1</accession>
<evidence type="ECO:0000256" key="6">
    <source>
        <dbReference type="ARBA" id="ARBA00005412"/>
    </source>
</evidence>
<dbReference type="GO" id="GO:0005737">
    <property type="term" value="C:cytoplasm"/>
    <property type="evidence" value="ECO:0007669"/>
    <property type="project" value="UniProtKB-SubCell"/>
</dbReference>
<dbReference type="OrthoDB" id="9806583at2"/>
<dbReference type="Gene3D" id="1.20.1090.10">
    <property type="entry name" value="Dehydroquinate synthase-like - alpha domain"/>
    <property type="match status" value="1"/>
</dbReference>
<feature type="binding site" evidence="18">
    <location>
        <begin position="109"/>
        <end position="113"/>
    </location>
    <ligand>
        <name>NAD(+)</name>
        <dbReference type="ChEBI" id="CHEBI:57540"/>
    </ligand>
</feature>
<dbReference type="EMBL" id="LNYK01000010">
    <property type="protein sequence ID" value="KTD22421.1"/>
    <property type="molecule type" value="Genomic_DNA"/>
</dbReference>
<evidence type="ECO:0000259" key="20">
    <source>
        <dbReference type="Pfam" id="PF24621"/>
    </source>
</evidence>
<dbReference type="Proteomes" id="UP000054997">
    <property type="component" value="Unassembled WGS sequence"/>
</dbReference>
<keyword evidence="11 18" id="KW-0479">Metal-binding</keyword>
<evidence type="ECO:0000256" key="18">
    <source>
        <dbReference type="HAMAP-Rule" id="MF_00110"/>
    </source>
</evidence>
<comment type="caution">
    <text evidence="21">The sequence shown here is derived from an EMBL/GenBank/DDBJ whole genome shotgun (WGS) entry which is preliminary data.</text>
</comment>
<protein>
    <recommendedName>
        <fullName evidence="8 18">3-dehydroquinate synthase</fullName>
        <shortName evidence="18">DHQS</shortName>
        <ecNumber evidence="7 18">4.2.3.4</ecNumber>
    </recommendedName>
</protein>
<comment type="catalytic activity">
    <reaction evidence="1 18">
        <text>7-phospho-2-dehydro-3-deoxy-D-arabino-heptonate = 3-dehydroquinate + phosphate</text>
        <dbReference type="Rhea" id="RHEA:21968"/>
        <dbReference type="ChEBI" id="CHEBI:32364"/>
        <dbReference type="ChEBI" id="CHEBI:43474"/>
        <dbReference type="ChEBI" id="CHEBI:58394"/>
        <dbReference type="EC" id="4.2.3.4"/>
    </reaction>
</comment>
<dbReference type="Gene3D" id="3.40.50.1970">
    <property type="match status" value="1"/>
</dbReference>
<comment type="similarity">
    <text evidence="6 18">Belongs to the sugar phosphate cyclases superfamily. Dehydroquinate synthase family.</text>
</comment>
<evidence type="ECO:0000256" key="4">
    <source>
        <dbReference type="ARBA" id="ARBA00004496"/>
    </source>
</evidence>
<evidence type="ECO:0000313" key="22">
    <source>
        <dbReference type="Proteomes" id="UP000054997"/>
    </source>
</evidence>
<feature type="binding site" evidence="18">
    <location>
        <position position="252"/>
    </location>
    <ligand>
        <name>Zn(2+)</name>
        <dbReference type="ChEBI" id="CHEBI:29105"/>
    </ligand>
</feature>
<feature type="binding site" evidence="18">
    <location>
        <position position="146"/>
    </location>
    <ligand>
        <name>NAD(+)</name>
        <dbReference type="ChEBI" id="CHEBI:57540"/>
    </ligand>
</feature>
<evidence type="ECO:0000256" key="17">
    <source>
        <dbReference type="ARBA" id="ARBA00023285"/>
    </source>
</evidence>
<dbReference type="PANTHER" id="PTHR43622">
    <property type="entry name" value="3-DEHYDROQUINATE SYNTHASE"/>
    <property type="match status" value="1"/>
</dbReference>
<dbReference type="GO" id="GO:0008652">
    <property type="term" value="P:amino acid biosynthetic process"/>
    <property type="evidence" value="ECO:0007669"/>
    <property type="project" value="UniProtKB-KW"/>
</dbReference>
<keyword evidence="14 18" id="KW-0520">NAD</keyword>
<evidence type="ECO:0000256" key="5">
    <source>
        <dbReference type="ARBA" id="ARBA00004661"/>
    </source>
</evidence>
<evidence type="ECO:0000256" key="16">
    <source>
        <dbReference type="ARBA" id="ARBA00023239"/>
    </source>
</evidence>
<comment type="cofactor">
    <cofactor evidence="18">
        <name>Co(2+)</name>
        <dbReference type="ChEBI" id="CHEBI:48828"/>
    </cofactor>
    <cofactor evidence="18">
        <name>Zn(2+)</name>
        <dbReference type="ChEBI" id="CHEBI:29105"/>
    </cofactor>
    <text evidence="18">Binds 1 divalent metal cation per subunit. Can use either Co(2+) or Zn(2+).</text>
</comment>
<evidence type="ECO:0000256" key="15">
    <source>
        <dbReference type="ARBA" id="ARBA00023141"/>
    </source>
</evidence>
<proteinExistence type="inferred from homology"/>
<dbReference type="GO" id="GO:0003856">
    <property type="term" value="F:3-dehydroquinate synthase activity"/>
    <property type="evidence" value="ECO:0007669"/>
    <property type="project" value="UniProtKB-UniRule"/>
</dbReference>
<dbReference type="PANTHER" id="PTHR43622:SF7">
    <property type="entry name" value="3-DEHYDROQUINATE SYNTHASE, CHLOROPLASTIC"/>
    <property type="match status" value="1"/>
</dbReference>
<evidence type="ECO:0000256" key="1">
    <source>
        <dbReference type="ARBA" id="ARBA00001393"/>
    </source>
</evidence>
<feature type="binding site" evidence="18">
    <location>
        <position position="188"/>
    </location>
    <ligand>
        <name>Zn(2+)</name>
        <dbReference type="ChEBI" id="CHEBI:29105"/>
    </ligand>
</feature>
<dbReference type="AlphaFoldDB" id="A0A0W0VQR1"/>
<reference evidence="21 22" key="1">
    <citation type="submission" date="2015-11" db="EMBL/GenBank/DDBJ databases">
        <title>Genomic analysis of 38 Legionella species identifies large and diverse effector repertoires.</title>
        <authorList>
            <person name="Burstein D."/>
            <person name="Amaro F."/>
            <person name="Zusman T."/>
            <person name="Lifshitz Z."/>
            <person name="Cohen O."/>
            <person name="Gilbert J.A."/>
            <person name="Pupko T."/>
            <person name="Shuman H.A."/>
            <person name="Segal G."/>
        </authorList>
    </citation>
    <scope>NUCLEOTIDE SEQUENCE [LARGE SCALE GENOMIC DNA]</scope>
    <source>
        <strain evidence="21 22">ATCC 49505</strain>
    </source>
</reference>
<evidence type="ECO:0000256" key="8">
    <source>
        <dbReference type="ARBA" id="ARBA00017684"/>
    </source>
</evidence>
<evidence type="ECO:0000256" key="7">
    <source>
        <dbReference type="ARBA" id="ARBA00013031"/>
    </source>
</evidence>
<keyword evidence="22" id="KW-1185">Reference proteome</keyword>
<dbReference type="InterPro" id="IPR030960">
    <property type="entry name" value="DHQS/DOIS_N"/>
</dbReference>
<name>A0A0W0VQR1_9GAMM</name>
<keyword evidence="15 18" id="KW-0057">Aromatic amino acid biosynthesis</keyword>
<dbReference type="GO" id="GO:0009423">
    <property type="term" value="P:chorismate biosynthetic process"/>
    <property type="evidence" value="ECO:0007669"/>
    <property type="project" value="UniProtKB-UniRule"/>
</dbReference>
<evidence type="ECO:0000313" key="21">
    <source>
        <dbReference type="EMBL" id="KTD22421.1"/>
    </source>
</evidence>
<feature type="binding site" evidence="18">
    <location>
        <position position="269"/>
    </location>
    <ligand>
        <name>Zn(2+)</name>
        <dbReference type="ChEBI" id="CHEBI:29105"/>
    </ligand>
</feature>
<comment type="cofactor">
    <cofactor evidence="2 18">
        <name>NAD(+)</name>
        <dbReference type="ChEBI" id="CHEBI:57540"/>
    </cofactor>
</comment>
<evidence type="ECO:0000259" key="19">
    <source>
        <dbReference type="Pfam" id="PF01761"/>
    </source>
</evidence>
<evidence type="ECO:0000256" key="13">
    <source>
        <dbReference type="ARBA" id="ARBA00022833"/>
    </source>
</evidence>
<evidence type="ECO:0000256" key="12">
    <source>
        <dbReference type="ARBA" id="ARBA00022741"/>
    </source>
</evidence>
<evidence type="ECO:0000256" key="2">
    <source>
        <dbReference type="ARBA" id="ARBA00001911"/>
    </source>
</evidence>
<dbReference type="HAMAP" id="MF_00110">
    <property type="entry name" value="DHQ_synthase"/>
    <property type="match status" value="1"/>
</dbReference>
<keyword evidence="16 18" id="KW-0456">Lyase</keyword>
<dbReference type="GO" id="GO:0046872">
    <property type="term" value="F:metal ion binding"/>
    <property type="evidence" value="ECO:0007669"/>
    <property type="project" value="UniProtKB-KW"/>
</dbReference>
<evidence type="ECO:0000256" key="10">
    <source>
        <dbReference type="ARBA" id="ARBA00022605"/>
    </source>
</evidence>
<dbReference type="FunFam" id="3.40.50.1970:FF:000001">
    <property type="entry name" value="3-dehydroquinate synthase"/>
    <property type="match status" value="1"/>
</dbReference>
<keyword evidence="13 18" id="KW-0862">Zinc</keyword>
<dbReference type="SUPFAM" id="SSF56796">
    <property type="entry name" value="Dehydroquinate synthase-like"/>
    <property type="match status" value="1"/>
</dbReference>
<sequence length="368" mass="40718">MVKSEISHRLSIRVPGHEYPIYIGSRCLSDRAMLRQVIQADQALIVTNKTVGALYLDQVKNALSITQCNSVVLEDGESYKNQESLNQIYEILVKKHHHRDTTIVALGGGVIGDIAGLAAATYQRGVGFVQLPTTLLAQVDASIGGKTAINHPLAKNMIGCFYQPQAVIMDLETLTTLPIREFRAGFGEIIKYALLEGGALLEMVQAYLHHGLSAVSLDNLSPIIARCCMVKARFVECDERESGKRALLNLGHTFAHALEACTHFEQWLHGEAVAIGLFCAALLSHQQGVLPYSELQMIDELLRKAGLPRRIPREIDLDLLYALMFSDKKVKNKRLRFVLIKQSGNCYLEDKVTKESVHQAMLSAVEGE</sequence>
<dbReference type="InterPro" id="IPR050071">
    <property type="entry name" value="Dehydroquinate_synthase"/>
</dbReference>
<dbReference type="PIRSF" id="PIRSF001455">
    <property type="entry name" value="DHQ_synth"/>
    <property type="match status" value="1"/>
</dbReference>
<dbReference type="InterPro" id="IPR056179">
    <property type="entry name" value="DHQS_C"/>
</dbReference>
<dbReference type="UniPathway" id="UPA00053">
    <property type="reaction ID" value="UER00085"/>
</dbReference>
<feature type="domain" description="3-dehydroquinate synthase C-terminal" evidence="20">
    <location>
        <begin position="185"/>
        <end position="330"/>
    </location>
</feature>
<keyword evidence="9 18" id="KW-0963">Cytoplasm</keyword>
<feature type="domain" description="3-dehydroquinate synthase N-terminal" evidence="19">
    <location>
        <begin position="71"/>
        <end position="183"/>
    </location>
</feature>
<dbReference type="EC" id="4.2.3.4" evidence="7 18"/>
<dbReference type="GO" id="GO:0000166">
    <property type="term" value="F:nucleotide binding"/>
    <property type="evidence" value="ECO:0007669"/>
    <property type="project" value="UniProtKB-KW"/>
</dbReference>
<feature type="binding site" evidence="18">
    <location>
        <begin position="133"/>
        <end position="134"/>
    </location>
    <ligand>
        <name>NAD(+)</name>
        <dbReference type="ChEBI" id="CHEBI:57540"/>
    </ligand>
</feature>
<dbReference type="CDD" id="cd08195">
    <property type="entry name" value="DHQS"/>
    <property type="match status" value="1"/>
</dbReference>
<dbReference type="InterPro" id="IPR016037">
    <property type="entry name" value="DHQ_synth_AroB"/>
</dbReference>
<dbReference type="NCBIfam" id="TIGR01357">
    <property type="entry name" value="aroB"/>
    <property type="match status" value="1"/>
</dbReference>
<feature type="binding site" evidence="18">
    <location>
        <position position="155"/>
    </location>
    <ligand>
        <name>NAD(+)</name>
        <dbReference type="ChEBI" id="CHEBI:57540"/>
    </ligand>
</feature>
<evidence type="ECO:0000256" key="3">
    <source>
        <dbReference type="ARBA" id="ARBA00003485"/>
    </source>
</evidence>
<dbReference type="GO" id="GO:0009073">
    <property type="term" value="P:aromatic amino acid family biosynthetic process"/>
    <property type="evidence" value="ECO:0007669"/>
    <property type="project" value="UniProtKB-KW"/>
</dbReference>
<keyword evidence="12 18" id="KW-0547">Nucleotide-binding</keyword>
<dbReference type="Pfam" id="PF24621">
    <property type="entry name" value="DHQS_C"/>
    <property type="match status" value="1"/>
</dbReference>
<evidence type="ECO:0000256" key="9">
    <source>
        <dbReference type="ARBA" id="ARBA00022490"/>
    </source>
</evidence>
<dbReference type="STRING" id="45068.Llon_0639"/>
<dbReference type="RefSeq" id="WP_058528652.1">
    <property type="nucleotide sequence ID" value="NZ_CAAAHZ010000007.1"/>
</dbReference>
<evidence type="ECO:0000256" key="14">
    <source>
        <dbReference type="ARBA" id="ARBA00023027"/>
    </source>
</evidence>
<comment type="function">
    <text evidence="3 18">Catalyzes the conversion of 3-deoxy-D-arabino-heptulosonate 7-phosphate (DAHP) to dehydroquinate (DHQ).</text>
</comment>
<comment type="subcellular location">
    <subcellularLocation>
        <location evidence="4 18">Cytoplasm</location>
    </subcellularLocation>
</comment>